<evidence type="ECO:0000259" key="5">
    <source>
        <dbReference type="SMART" id="SM00478"/>
    </source>
</evidence>
<dbReference type="GO" id="GO:0006281">
    <property type="term" value="P:DNA repair"/>
    <property type="evidence" value="ECO:0007669"/>
    <property type="project" value="UniProtKB-KW"/>
</dbReference>
<dbReference type="RefSeq" id="WP_267637374.1">
    <property type="nucleotide sequence ID" value="NZ_JAODIY010000009.1"/>
</dbReference>
<feature type="compositionally biased region" description="Low complexity" evidence="4">
    <location>
        <begin position="7"/>
        <end position="25"/>
    </location>
</feature>
<dbReference type="EMBL" id="JBHSZQ010000047">
    <property type="protein sequence ID" value="MFC7126795.1"/>
    <property type="molecule type" value="Genomic_DNA"/>
</dbReference>
<evidence type="ECO:0000256" key="2">
    <source>
        <dbReference type="ARBA" id="ARBA00022763"/>
    </source>
</evidence>
<dbReference type="SUPFAM" id="SSF48150">
    <property type="entry name" value="DNA-glycosylase"/>
    <property type="match status" value="1"/>
</dbReference>
<dbReference type="PROSITE" id="PS00516">
    <property type="entry name" value="ALKYLBASE_DNA_GLYCOS"/>
    <property type="match status" value="1"/>
</dbReference>
<feature type="region of interest" description="Disordered" evidence="4">
    <location>
        <begin position="1"/>
        <end position="25"/>
    </location>
</feature>
<keyword evidence="3" id="KW-0234">DNA repair</keyword>
<dbReference type="Gene3D" id="1.10.340.30">
    <property type="entry name" value="Hypothetical protein, domain 2"/>
    <property type="match status" value="1"/>
</dbReference>
<evidence type="ECO:0000313" key="6">
    <source>
        <dbReference type="EMBL" id="MFC7126795.1"/>
    </source>
</evidence>
<accession>A0ABD5X6I1</accession>
<sequence>MDDDRSTAQTTANGASTTAQQAAASLREDGALEPHIDQHGTLPLKPADDSYQRLVVSLLRQQVSIASAEAVRERLFTQFDVTPETMLAADPDRLASVGLSAAKVEYIKSTARAFQENGYSRESFGALDDEAVREELTEIRGVGPWTAKMFLIYALGRPDVFAVEDLGIRRGIELVCDREMTRGEMVDRAKKWRPYRSYASLYLWRAYEGDTL</sequence>
<protein>
    <submittedName>
        <fullName evidence="6">DNA-3-methyladenine glycosylase family protein</fullName>
    </submittedName>
</protein>
<dbReference type="FunFam" id="1.10.340.30:FF:000004">
    <property type="entry name" value="DNA-3-methyladenine glycosylase II"/>
    <property type="match status" value="1"/>
</dbReference>
<organism evidence="6 7">
    <name type="scientific">Halovenus rubra</name>
    <dbReference type="NCBI Taxonomy" id="869890"/>
    <lineage>
        <taxon>Archaea</taxon>
        <taxon>Methanobacteriati</taxon>
        <taxon>Methanobacteriota</taxon>
        <taxon>Stenosarchaea group</taxon>
        <taxon>Halobacteria</taxon>
        <taxon>Halobacteriales</taxon>
        <taxon>Haloarculaceae</taxon>
        <taxon>Halovenus</taxon>
    </lineage>
</organism>
<dbReference type="InterPro" id="IPR011257">
    <property type="entry name" value="DNA_glycosylase"/>
</dbReference>
<evidence type="ECO:0000256" key="4">
    <source>
        <dbReference type="SAM" id="MobiDB-lite"/>
    </source>
</evidence>
<evidence type="ECO:0000256" key="1">
    <source>
        <dbReference type="ARBA" id="ARBA00010817"/>
    </source>
</evidence>
<reference evidence="6 7" key="1">
    <citation type="journal article" date="2014" name="Int. J. Syst. Evol. Microbiol.">
        <title>Complete genome sequence of Corynebacterium casei LMG S-19264T (=DSM 44701T), isolated from a smear-ripened cheese.</title>
        <authorList>
            <consortium name="US DOE Joint Genome Institute (JGI-PGF)"/>
            <person name="Walter F."/>
            <person name="Albersmeier A."/>
            <person name="Kalinowski J."/>
            <person name="Ruckert C."/>
        </authorList>
    </citation>
    <scope>NUCLEOTIDE SEQUENCE [LARGE SCALE GENOMIC DNA]</scope>
    <source>
        <strain evidence="6 7">CGMCC 4.7215</strain>
    </source>
</reference>
<proteinExistence type="inferred from homology"/>
<comment type="similarity">
    <text evidence="1">Belongs to the alkylbase DNA glycosidase AlkA family.</text>
</comment>
<dbReference type="PANTHER" id="PTHR43003">
    <property type="entry name" value="DNA-3-METHYLADENINE GLYCOSYLASE"/>
    <property type="match status" value="1"/>
</dbReference>
<dbReference type="Proteomes" id="UP001596414">
    <property type="component" value="Unassembled WGS sequence"/>
</dbReference>
<evidence type="ECO:0000256" key="3">
    <source>
        <dbReference type="ARBA" id="ARBA00023204"/>
    </source>
</evidence>
<dbReference type="InterPro" id="IPR000035">
    <property type="entry name" value="Alkylbase_DNA_glycsylse_CS"/>
</dbReference>
<dbReference type="InterPro" id="IPR051912">
    <property type="entry name" value="Alkylbase_DNA_Glycosylase/TA"/>
</dbReference>
<dbReference type="Gene3D" id="1.10.1670.40">
    <property type="match status" value="1"/>
</dbReference>
<name>A0ABD5X6I1_9EURY</name>
<evidence type="ECO:0000313" key="7">
    <source>
        <dbReference type="Proteomes" id="UP001596414"/>
    </source>
</evidence>
<dbReference type="PANTHER" id="PTHR43003:SF5">
    <property type="entry name" value="DNA-3-METHYLADENINE GLYCOSYLASE"/>
    <property type="match status" value="1"/>
</dbReference>
<keyword evidence="2" id="KW-0227">DNA damage</keyword>
<feature type="domain" description="HhH-GPD" evidence="5">
    <location>
        <begin position="59"/>
        <end position="208"/>
    </location>
</feature>
<dbReference type="AlphaFoldDB" id="A0ABD5X6I1"/>
<dbReference type="SMART" id="SM00478">
    <property type="entry name" value="ENDO3c"/>
    <property type="match status" value="1"/>
</dbReference>
<dbReference type="CDD" id="cd00056">
    <property type="entry name" value="ENDO3c"/>
    <property type="match status" value="1"/>
</dbReference>
<dbReference type="InterPro" id="IPR003265">
    <property type="entry name" value="HhH-GPD_domain"/>
</dbReference>
<dbReference type="Pfam" id="PF00730">
    <property type="entry name" value="HhH-GPD"/>
    <property type="match status" value="1"/>
</dbReference>
<comment type="caution">
    <text evidence="6">The sequence shown here is derived from an EMBL/GenBank/DDBJ whole genome shotgun (WGS) entry which is preliminary data.</text>
</comment>
<gene>
    <name evidence="6" type="ORF">ACFQJ7_12295</name>
</gene>